<gene>
    <name evidence="1" type="ORF">GBK04_25100</name>
</gene>
<protein>
    <submittedName>
        <fullName evidence="1">Uncharacterized protein</fullName>
    </submittedName>
</protein>
<sequence>MEPIKVRLEHGEVNQILQYCIGAAGIAVLPEASLELIVLAEFREKIATQLMRNRQRNRNKVFQYTLPVSVARILHRRWQEIPYNRERQMVLNALDHELTNRELKPDLSKPTIV</sequence>
<proteinExistence type="predicted"/>
<comment type="caution">
    <text evidence="1">The sequence shown here is derived from an EMBL/GenBank/DDBJ whole genome shotgun (WGS) entry which is preliminary data.</text>
</comment>
<dbReference type="AlphaFoldDB" id="A0A7C9F8K1"/>
<keyword evidence="2" id="KW-1185">Reference proteome</keyword>
<evidence type="ECO:0000313" key="1">
    <source>
        <dbReference type="EMBL" id="MPR36526.1"/>
    </source>
</evidence>
<dbReference type="Proteomes" id="UP000479293">
    <property type="component" value="Unassembled WGS sequence"/>
</dbReference>
<dbReference type="EMBL" id="WHLY01000002">
    <property type="protein sequence ID" value="MPR36526.1"/>
    <property type="molecule type" value="Genomic_DNA"/>
</dbReference>
<dbReference type="RefSeq" id="WP_152764506.1">
    <property type="nucleotide sequence ID" value="NZ_WHLY01000002.1"/>
</dbReference>
<accession>A0A7C9F8K1</accession>
<name>A0A7C9F8K1_9BACT</name>
<reference evidence="1 2" key="1">
    <citation type="submission" date="2019-10" db="EMBL/GenBank/DDBJ databases">
        <title>Draft Genome Sequence of Cytophagaceae sp. SJW1-29.</title>
        <authorList>
            <person name="Choi A."/>
        </authorList>
    </citation>
    <scope>NUCLEOTIDE SEQUENCE [LARGE SCALE GENOMIC DNA]</scope>
    <source>
        <strain evidence="1 2">SJW1-29</strain>
    </source>
</reference>
<organism evidence="1 2">
    <name type="scientific">Salmonirosea aquatica</name>
    <dbReference type="NCBI Taxonomy" id="2654236"/>
    <lineage>
        <taxon>Bacteria</taxon>
        <taxon>Pseudomonadati</taxon>
        <taxon>Bacteroidota</taxon>
        <taxon>Cytophagia</taxon>
        <taxon>Cytophagales</taxon>
        <taxon>Spirosomataceae</taxon>
        <taxon>Salmonirosea</taxon>
    </lineage>
</organism>
<evidence type="ECO:0000313" key="2">
    <source>
        <dbReference type="Proteomes" id="UP000479293"/>
    </source>
</evidence>